<evidence type="ECO:0000256" key="3">
    <source>
        <dbReference type="ARBA" id="ARBA00023237"/>
    </source>
</evidence>
<dbReference type="HOGENOM" id="CLU_466856_0_0_0"/>
<evidence type="ECO:0000313" key="4">
    <source>
        <dbReference type="EMBL" id="ADW68923.1"/>
    </source>
</evidence>
<dbReference type="GO" id="GO:0009279">
    <property type="term" value="C:cell outer membrane"/>
    <property type="evidence" value="ECO:0007669"/>
    <property type="project" value="UniProtKB-SubCell"/>
</dbReference>
<dbReference type="RefSeq" id="WP_013580242.1">
    <property type="nucleotide sequence ID" value="NC_015064.1"/>
</dbReference>
<evidence type="ECO:0008006" key="6">
    <source>
        <dbReference type="Google" id="ProtNLM"/>
    </source>
</evidence>
<accession>E8X027</accession>
<dbReference type="InterPro" id="IPR013784">
    <property type="entry name" value="Carb-bd-like_fold"/>
</dbReference>
<evidence type="ECO:0000256" key="2">
    <source>
        <dbReference type="ARBA" id="ARBA00023136"/>
    </source>
</evidence>
<dbReference type="InterPro" id="IPR036942">
    <property type="entry name" value="Beta-barrel_TonB_sf"/>
</dbReference>
<dbReference type="eggNOG" id="COG3485">
    <property type="taxonomic scope" value="Bacteria"/>
</dbReference>
<keyword evidence="5" id="KW-1185">Reference proteome</keyword>
<dbReference type="STRING" id="1198114.AciX9_1877"/>
<dbReference type="AlphaFoldDB" id="E8X027"/>
<sequence>MENHLEKAIGAQRIPLQRTQGSQNESGVAVLGLVAALCFLAQPSRAAYASSAEEGGAALTGVVRDAQGVAQMGALVQVVAANATTIATAFTDQQGRYSIAGLLPGKYQVRASAALLVPATRGNLQLQMGSRSVVDLTLAALFDTASWLPASRRRADEPQDSWKWTLRSTANRPILRFDDDGSLIVVGAPESRAAARVEARGAVTGEAGEFGQDSVRSELELHEAFANGAVGMVRTSVGSSPNSMAGAGGAPSMEIDAEYERAAGYGGRSRTAVSYGSYANLVGPDGTAGLQVLKLQSGQQMALGEDVELEVGGSVEGVRGGGSYALATHPFVRLTAHPGGSWRLQYRMATDRATQEFADISARRQEAPAALAQNGQMLLEQGRHQEISASRKAGRAVVEVAYYHDAMVNTEVAGGFEQGISSSAAGPSDAEANPLLVDQASGGFRTLGSGYTSNGARFTVSVPLAPDFWVAAEYATGDALASEAGDATSVAEAVSGLKARSSQAAAVSVKGKLARSGTSIRASYRWQPDGTVTAVDPYGAMSDQAYLSCVVRQHLRWKDHLPQGLDATIDVTNLLAQGYRPFISADGHTLYFAQAPRTIQAGLSFNF</sequence>
<dbReference type="KEGG" id="acm:AciX9_1877"/>
<dbReference type="Pfam" id="PF13620">
    <property type="entry name" value="CarboxypepD_reg"/>
    <property type="match status" value="1"/>
</dbReference>
<keyword evidence="2" id="KW-0472">Membrane</keyword>
<gene>
    <name evidence="4" type="ordered locus">AciX9_1877</name>
</gene>
<dbReference type="EMBL" id="CP002480">
    <property type="protein sequence ID" value="ADW68923.1"/>
    <property type="molecule type" value="Genomic_DNA"/>
</dbReference>
<organism evidence="5">
    <name type="scientific">Granulicella tundricola (strain ATCC BAA-1859 / DSM 23138 / MP5ACTX9)</name>
    <dbReference type="NCBI Taxonomy" id="1198114"/>
    <lineage>
        <taxon>Bacteria</taxon>
        <taxon>Pseudomonadati</taxon>
        <taxon>Acidobacteriota</taxon>
        <taxon>Terriglobia</taxon>
        <taxon>Terriglobales</taxon>
        <taxon>Acidobacteriaceae</taxon>
        <taxon>Granulicella</taxon>
    </lineage>
</organism>
<dbReference type="SUPFAM" id="SSF49452">
    <property type="entry name" value="Starch-binding domain-like"/>
    <property type="match status" value="1"/>
</dbReference>
<dbReference type="PROSITE" id="PS01156">
    <property type="entry name" value="TONB_DEPENDENT_REC_2"/>
    <property type="match status" value="1"/>
</dbReference>
<proteinExistence type="predicted"/>
<evidence type="ECO:0000256" key="1">
    <source>
        <dbReference type="ARBA" id="ARBA00004442"/>
    </source>
</evidence>
<comment type="subcellular location">
    <subcellularLocation>
        <location evidence="1">Cell outer membrane</location>
    </subcellularLocation>
</comment>
<protein>
    <recommendedName>
        <fullName evidence="6">TonB-dependent receptor</fullName>
    </recommendedName>
</protein>
<dbReference type="InterPro" id="IPR010917">
    <property type="entry name" value="TonB_rcpt_CS"/>
</dbReference>
<dbReference type="Gene3D" id="2.60.40.1120">
    <property type="entry name" value="Carboxypeptidase-like, regulatory domain"/>
    <property type="match status" value="1"/>
</dbReference>
<dbReference type="SUPFAM" id="SSF56935">
    <property type="entry name" value="Porins"/>
    <property type="match status" value="1"/>
</dbReference>
<dbReference type="Proteomes" id="UP000000343">
    <property type="component" value="Chromosome"/>
</dbReference>
<keyword evidence="3" id="KW-0998">Cell outer membrane</keyword>
<dbReference type="GO" id="GO:0030246">
    <property type="term" value="F:carbohydrate binding"/>
    <property type="evidence" value="ECO:0007669"/>
    <property type="project" value="InterPro"/>
</dbReference>
<evidence type="ECO:0000313" key="5">
    <source>
        <dbReference type="Proteomes" id="UP000000343"/>
    </source>
</evidence>
<name>E8X027_GRATM</name>
<dbReference type="Gene3D" id="2.40.170.20">
    <property type="entry name" value="TonB-dependent receptor, beta-barrel domain"/>
    <property type="match status" value="1"/>
</dbReference>
<reference evidence="5" key="1">
    <citation type="submission" date="2011-01" db="EMBL/GenBank/DDBJ databases">
        <title>Complete sequence of chromosome of Acidobacterium sp. MP5ACTX9.</title>
        <authorList>
            <consortium name="US DOE Joint Genome Institute"/>
            <person name="Lucas S."/>
            <person name="Copeland A."/>
            <person name="Lapidus A."/>
            <person name="Cheng J.-F."/>
            <person name="Goodwin L."/>
            <person name="Pitluck S."/>
            <person name="Teshima H."/>
            <person name="Detter J.C."/>
            <person name="Han C."/>
            <person name="Tapia R."/>
            <person name="Land M."/>
            <person name="Hauser L."/>
            <person name="Kyrpides N."/>
            <person name="Ivanova N."/>
            <person name="Ovchinnikova G."/>
            <person name="Pagani I."/>
            <person name="Rawat S.R."/>
            <person name="Mannisto M."/>
            <person name="Haggblom M.M."/>
            <person name="Woyke T."/>
        </authorList>
    </citation>
    <scope>NUCLEOTIDE SEQUENCE [LARGE SCALE GENOMIC DNA]</scope>
    <source>
        <strain evidence="5">MP5ACTX9</strain>
    </source>
</reference>
<dbReference type="PaxDb" id="1198114-AciX9_1877"/>
<dbReference type="OrthoDB" id="102259at2"/>